<dbReference type="Pfam" id="PF00394">
    <property type="entry name" value="Cu-oxidase"/>
    <property type="match status" value="1"/>
</dbReference>
<dbReference type="Pfam" id="PF07732">
    <property type="entry name" value="Cu-oxidase_3"/>
    <property type="match status" value="1"/>
</dbReference>
<dbReference type="PROSITE" id="PS00079">
    <property type="entry name" value="MULTICOPPER_OXIDASE1"/>
    <property type="match status" value="1"/>
</dbReference>
<dbReference type="InterPro" id="IPR045087">
    <property type="entry name" value="Cu-oxidase_fam"/>
</dbReference>
<dbReference type="InterPro" id="IPR002355">
    <property type="entry name" value="Cu_oxidase_Cu_BS"/>
</dbReference>
<evidence type="ECO:0000256" key="3">
    <source>
        <dbReference type="ARBA" id="ARBA00022729"/>
    </source>
</evidence>
<keyword evidence="5" id="KW-0186">Copper</keyword>
<sequence>MKWPVLFCGGLGIASALEKPPVKKFELDLTWSSRAPDGVEREQILVNGQFPGPPLIFDEGDDVEVTVNNFLQSDTTVHYHGIEQQGTSWSDGVPGVSQKLIAPGRKFVSKFTATQYGTHWYHSHSRGQNMDGLYGPIYIRPRSIPESLFNAISNDSLTRSQIQRAIQTPKLLMISDWFHNTSEELRDIALSTNIDTLCVDSILINGKGRVRCVDPGYLSSLIPPPLSPLLQGQNFTAKGCLPTHNTYAQTTTTHHNYNELPPSLFDQCNATNAAEEEIRVDPRDGWISLNLIGAASISTLAFSLNNHSLWVYEVDGQYIVPTKVDTLTLSNGPRYSVLVQLNNTPGDYRMTFASAGFNQKIAGYGVLSYINGDPSVVGTPLLNYGGVESPGAIPLNENTIKPLIPNAPAQEADATFLLAIGRIEKAWKWSLNGDHSYDLSLEAEKPLLWDPESQANSSLVITANNGTWVDIIFDVTGTKTTLQPGHPIHKHSNTVYVIGAGTGKFNWTTVAEARKEIPHLFNLENPPIRDTFTTLPAFQGPSWMAVRYHVQNPGAFLLHCHIDPHLTGGMALAMLDGIDTWPEIPEEYGPTGKWGKATERK</sequence>
<dbReference type="SUPFAM" id="SSF49503">
    <property type="entry name" value="Cupredoxins"/>
    <property type="match status" value="3"/>
</dbReference>
<dbReference type="CDD" id="cd13850">
    <property type="entry name" value="CuRO_1_Abr2_like"/>
    <property type="match status" value="1"/>
</dbReference>
<dbReference type="GO" id="GO:0052716">
    <property type="term" value="F:hydroquinone:oxygen oxidoreductase activity"/>
    <property type="evidence" value="ECO:0007669"/>
    <property type="project" value="UniProtKB-ARBA"/>
</dbReference>
<feature type="domain" description="Plastocyanin-like" evidence="7">
    <location>
        <begin position="171"/>
        <end position="364"/>
    </location>
</feature>
<evidence type="ECO:0000259" key="9">
    <source>
        <dbReference type="Pfam" id="PF07732"/>
    </source>
</evidence>
<dbReference type="GO" id="GO:0042440">
    <property type="term" value="P:pigment metabolic process"/>
    <property type="evidence" value="ECO:0007669"/>
    <property type="project" value="UniProtKB-ARBA"/>
</dbReference>
<dbReference type="Proteomes" id="UP001152646">
    <property type="component" value="Unassembled WGS sequence"/>
</dbReference>
<dbReference type="PROSITE" id="PS00080">
    <property type="entry name" value="MULTICOPPER_OXIDASE2"/>
    <property type="match status" value="1"/>
</dbReference>
<gene>
    <name evidence="10" type="ORF">PSALAMII_LOCUS3281</name>
</gene>
<dbReference type="AlphaFoldDB" id="A0A9W4IV93"/>
<evidence type="ECO:0000313" key="11">
    <source>
        <dbReference type="Proteomes" id="UP001152646"/>
    </source>
</evidence>
<dbReference type="InterPro" id="IPR011707">
    <property type="entry name" value="Cu-oxidase-like_N"/>
</dbReference>
<comment type="similarity">
    <text evidence="1">Belongs to the multicopper oxidase family.</text>
</comment>
<dbReference type="CDD" id="cd13876">
    <property type="entry name" value="CuRO_2_Abr2_like"/>
    <property type="match status" value="1"/>
</dbReference>
<evidence type="ECO:0000259" key="8">
    <source>
        <dbReference type="Pfam" id="PF07731"/>
    </source>
</evidence>
<dbReference type="Gene3D" id="2.60.40.420">
    <property type="entry name" value="Cupredoxins - blue copper proteins"/>
    <property type="match status" value="3"/>
</dbReference>
<protein>
    <recommendedName>
        <fullName evidence="12">Multicopper oxidase</fullName>
    </recommendedName>
</protein>
<dbReference type="InterPro" id="IPR033138">
    <property type="entry name" value="Cu_oxidase_CS"/>
</dbReference>
<comment type="caution">
    <text evidence="10">The sequence shown here is derived from an EMBL/GenBank/DDBJ whole genome shotgun (WGS) entry which is preliminary data.</text>
</comment>
<dbReference type="InterPro" id="IPR008972">
    <property type="entry name" value="Cupredoxin"/>
</dbReference>
<keyword evidence="6" id="KW-0325">Glycoprotein</keyword>
<dbReference type="GO" id="GO:0005507">
    <property type="term" value="F:copper ion binding"/>
    <property type="evidence" value="ECO:0007669"/>
    <property type="project" value="InterPro"/>
</dbReference>
<evidence type="ECO:0000313" key="10">
    <source>
        <dbReference type="EMBL" id="CAG8352370.1"/>
    </source>
</evidence>
<dbReference type="FunFam" id="2.60.40.420:FF:000036">
    <property type="entry name" value="L-ascorbate oxidase"/>
    <property type="match status" value="1"/>
</dbReference>
<evidence type="ECO:0000256" key="4">
    <source>
        <dbReference type="ARBA" id="ARBA00023002"/>
    </source>
</evidence>
<dbReference type="InterPro" id="IPR011706">
    <property type="entry name" value="Cu-oxidase_C"/>
</dbReference>
<evidence type="ECO:0008006" key="12">
    <source>
        <dbReference type="Google" id="ProtNLM"/>
    </source>
</evidence>
<dbReference type="CDD" id="cd13898">
    <property type="entry name" value="CuRO_3_Abr2_like"/>
    <property type="match status" value="1"/>
</dbReference>
<accession>A0A9W4IV93</accession>
<keyword evidence="2" id="KW-0479">Metal-binding</keyword>
<evidence type="ECO:0000256" key="5">
    <source>
        <dbReference type="ARBA" id="ARBA00023008"/>
    </source>
</evidence>
<evidence type="ECO:0000256" key="1">
    <source>
        <dbReference type="ARBA" id="ARBA00010609"/>
    </source>
</evidence>
<evidence type="ECO:0000256" key="6">
    <source>
        <dbReference type="ARBA" id="ARBA00023180"/>
    </source>
</evidence>
<dbReference type="PANTHER" id="PTHR11709:SF488">
    <property type="entry name" value="LACCASE-RELATED"/>
    <property type="match status" value="1"/>
</dbReference>
<dbReference type="PANTHER" id="PTHR11709">
    <property type="entry name" value="MULTI-COPPER OXIDASE"/>
    <property type="match status" value="1"/>
</dbReference>
<evidence type="ECO:0000259" key="7">
    <source>
        <dbReference type="Pfam" id="PF00394"/>
    </source>
</evidence>
<proteinExistence type="inferred from homology"/>
<dbReference type="Pfam" id="PF07731">
    <property type="entry name" value="Cu-oxidase_2"/>
    <property type="match status" value="1"/>
</dbReference>
<dbReference type="OrthoDB" id="2121828at2759"/>
<dbReference type="EMBL" id="CAJVPA010000111">
    <property type="protein sequence ID" value="CAG8352370.1"/>
    <property type="molecule type" value="Genomic_DNA"/>
</dbReference>
<keyword evidence="3" id="KW-0732">Signal</keyword>
<name>A0A9W4IV93_9EURO</name>
<feature type="domain" description="Plastocyanin-like" evidence="8">
    <location>
        <begin position="450"/>
        <end position="576"/>
    </location>
</feature>
<evidence type="ECO:0000256" key="2">
    <source>
        <dbReference type="ARBA" id="ARBA00022723"/>
    </source>
</evidence>
<reference evidence="10" key="1">
    <citation type="submission" date="2021-07" db="EMBL/GenBank/DDBJ databases">
        <authorList>
            <person name="Branca A.L. A."/>
        </authorList>
    </citation>
    <scope>NUCLEOTIDE SEQUENCE</scope>
</reference>
<organism evidence="10 11">
    <name type="scientific">Penicillium salamii</name>
    <dbReference type="NCBI Taxonomy" id="1612424"/>
    <lineage>
        <taxon>Eukaryota</taxon>
        <taxon>Fungi</taxon>
        <taxon>Dikarya</taxon>
        <taxon>Ascomycota</taxon>
        <taxon>Pezizomycotina</taxon>
        <taxon>Eurotiomycetes</taxon>
        <taxon>Eurotiomycetidae</taxon>
        <taxon>Eurotiales</taxon>
        <taxon>Aspergillaceae</taxon>
        <taxon>Penicillium</taxon>
    </lineage>
</organism>
<feature type="domain" description="Plastocyanin-like" evidence="9">
    <location>
        <begin position="30"/>
        <end position="142"/>
    </location>
</feature>
<dbReference type="InterPro" id="IPR001117">
    <property type="entry name" value="Cu-oxidase_2nd"/>
</dbReference>
<keyword evidence="4" id="KW-0560">Oxidoreductase</keyword>